<keyword evidence="2" id="KW-1185">Reference proteome</keyword>
<dbReference type="InterPro" id="IPR040321">
    <property type="entry name" value="SCD2-like"/>
</dbReference>
<feature type="region of interest" description="Disordered" evidence="1">
    <location>
        <begin position="1"/>
        <end position="54"/>
    </location>
</feature>
<dbReference type="GO" id="GO:0000911">
    <property type="term" value="P:cytokinesis by cell plate formation"/>
    <property type="evidence" value="ECO:0007669"/>
    <property type="project" value="InterPro"/>
</dbReference>
<dbReference type="GeneID" id="111277064"/>
<organism evidence="2 3">
    <name type="scientific">Durio zibethinus</name>
    <name type="common">Durian</name>
    <dbReference type="NCBI Taxonomy" id="66656"/>
    <lineage>
        <taxon>Eukaryota</taxon>
        <taxon>Viridiplantae</taxon>
        <taxon>Streptophyta</taxon>
        <taxon>Embryophyta</taxon>
        <taxon>Tracheophyta</taxon>
        <taxon>Spermatophyta</taxon>
        <taxon>Magnoliopsida</taxon>
        <taxon>eudicotyledons</taxon>
        <taxon>Gunneridae</taxon>
        <taxon>Pentapetalae</taxon>
        <taxon>rosids</taxon>
        <taxon>malvids</taxon>
        <taxon>Malvales</taxon>
        <taxon>Malvaceae</taxon>
        <taxon>Helicteroideae</taxon>
        <taxon>Durio</taxon>
    </lineage>
</organism>
<reference evidence="3" key="1">
    <citation type="submission" date="2025-08" db="UniProtKB">
        <authorList>
            <consortium name="RefSeq"/>
        </authorList>
    </citation>
    <scope>IDENTIFICATION</scope>
    <source>
        <tissue evidence="3">Fruit stalk</tissue>
    </source>
</reference>
<evidence type="ECO:0000313" key="3">
    <source>
        <dbReference type="RefSeq" id="XP_022718940.1"/>
    </source>
</evidence>
<feature type="compositionally biased region" description="Basic and acidic residues" evidence="1">
    <location>
        <begin position="1"/>
        <end position="13"/>
    </location>
</feature>
<dbReference type="PANTHER" id="PTHR31762:SF10">
    <property type="entry name" value="FAS-BINDING FACTOR-LIKE PROTEIN"/>
    <property type="match status" value="1"/>
</dbReference>
<protein>
    <submittedName>
        <fullName evidence="3">Uncharacterized protein LOC111277064</fullName>
    </submittedName>
</protein>
<accession>A0A6P5WS56</accession>
<dbReference type="PANTHER" id="PTHR31762">
    <property type="entry name" value="FAS-BINDING FACTOR-LIKE PROTEIN"/>
    <property type="match status" value="1"/>
</dbReference>
<dbReference type="KEGG" id="dzi:111277064"/>
<dbReference type="Proteomes" id="UP000515121">
    <property type="component" value="Unplaced"/>
</dbReference>
<evidence type="ECO:0000256" key="1">
    <source>
        <dbReference type="SAM" id="MobiDB-lite"/>
    </source>
</evidence>
<dbReference type="AlphaFoldDB" id="A0A6P5WS56"/>
<sequence>MNRRKLAYERHQTTVDSETPGTPASPLTSSSPIHRHGRSGSSYASVGNMKKAQTKAAAQRLAAVMAHQQNVEGDDDDQLDYNNINGTGGIGLAGRRATRARSPMVI</sequence>
<evidence type="ECO:0000313" key="2">
    <source>
        <dbReference type="Proteomes" id="UP000515121"/>
    </source>
</evidence>
<proteinExistence type="predicted"/>
<feature type="region of interest" description="Disordered" evidence="1">
    <location>
        <begin position="68"/>
        <end position="106"/>
    </location>
</feature>
<feature type="compositionally biased region" description="Polar residues" evidence="1">
    <location>
        <begin position="14"/>
        <end position="32"/>
    </location>
</feature>
<name>A0A6P5WS56_DURZI</name>
<dbReference type="RefSeq" id="XP_022718940.1">
    <property type="nucleotide sequence ID" value="XM_022863205.1"/>
</dbReference>
<gene>
    <name evidence="3" type="primary">LOC111277064</name>
</gene>